<keyword evidence="1 3" id="KW-0413">Isomerase</keyword>
<sequence length="214" mass="24540">MAAPIDIYYDFRSPYAYLAWWRIRRRQALSAWKWRWNPVSIDVLLNLQAGREPMAPYVDPLPPPKRKHFLADIRRSANFLGAPLSPLHQPRPDPVPALCVALRLAQEGIPHDRFIDMVFEAMWQHRSDIGAREVLVNCLISAALDETVIESAVSPRARSELVTQSMQAYEVGIFGVPSFVAHGEIFFGADRLDMLAWQLEQQPEQIERLRRDGI</sequence>
<proteinExistence type="inferred from homology"/>
<dbReference type="SUPFAM" id="SSF52833">
    <property type="entry name" value="Thioredoxin-like"/>
    <property type="match status" value="1"/>
</dbReference>
<dbReference type="EMBL" id="JAZHRV010000001">
    <property type="protein sequence ID" value="MEH2555761.1"/>
    <property type="molecule type" value="Genomic_DNA"/>
</dbReference>
<dbReference type="InterPro" id="IPR014440">
    <property type="entry name" value="HCCAis_GSTk"/>
</dbReference>
<dbReference type="InterPro" id="IPR001853">
    <property type="entry name" value="DSBA-like_thioredoxin_dom"/>
</dbReference>
<dbReference type="PIRSF" id="PIRSF006386">
    <property type="entry name" value="HCCAis_GSTk"/>
    <property type="match status" value="1"/>
</dbReference>
<evidence type="ECO:0000256" key="1">
    <source>
        <dbReference type="PIRNR" id="PIRNR006386"/>
    </source>
</evidence>
<feature type="domain" description="DSBA-like thioredoxin" evidence="2">
    <location>
        <begin position="5"/>
        <end position="199"/>
    </location>
</feature>
<dbReference type="PANTHER" id="PTHR42943:SF2">
    <property type="entry name" value="GLUTATHIONE S-TRANSFERASE KAPPA 1"/>
    <property type="match status" value="1"/>
</dbReference>
<dbReference type="Pfam" id="PF01323">
    <property type="entry name" value="DSBA"/>
    <property type="match status" value="1"/>
</dbReference>
<dbReference type="InterPro" id="IPR051924">
    <property type="entry name" value="GST_Kappa/NadH"/>
</dbReference>
<evidence type="ECO:0000259" key="2">
    <source>
        <dbReference type="Pfam" id="PF01323"/>
    </source>
</evidence>
<comment type="similarity">
    <text evidence="1">Belongs to the GST superfamily. NadH family.</text>
</comment>
<dbReference type="RefSeq" id="WP_334480914.1">
    <property type="nucleotide sequence ID" value="NZ_JAZHRV010000001.1"/>
</dbReference>
<dbReference type="PANTHER" id="PTHR42943">
    <property type="entry name" value="GLUTATHIONE S-TRANSFERASE KAPPA"/>
    <property type="match status" value="1"/>
</dbReference>
<dbReference type="Proteomes" id="UP001364224">
    <property type="component" value="Unassembled WGS sequence"/>
</dbReference>
<evidence type="ECO:0000313" key="3">
    <source>
        <dbReference type="EMBL" id="MEH2555761.1"/>
    </source>
</evidence>
<gene>
    <name evidence="3" type="ORF">V1286_003290</name>
</gene>
<evidence type="ECO:0000313" key="4">
    <source>
        <dbReference type="Proteomes" id="UP001364224"/>
    </source>
</evidence>
<organism evidence="3 4">
    <name type="scientific">Bradyrhizobium algeriense</name>
    <dbReference type="NCBI Taxonomy" id="634784"/>
    <lineage>
        <taxon>Bacteria</taxon>
        <taxon>Pseudomonadati</taxon>
        <taxon>Pseudomonadota</taxon>
        <taxon>Alphaproteobacteria</taxon>
        <taxon>Hyphomicrobiales</taxon>
        <taxon>Nitrobacteraceae</taxon>
        <taxon>Bradyrhizobium</taxon>
    </lineage>
</organism>
<keyword evidence="4" id="KW-1185">Reference proteome</keyword>
<comment type="catalytic activity">
    <reaction evidence="1">
        <text>2-hydroxychromene-2-carboxylate = (3E)-4-(2-hydroxyphenyl)-2-oxobut-3-enoate</text>
        <dbReference type="Rhea" id="RHEA:27401"/>
        <dbReference type="ChEBI" id="CHEBI:59350"/>
        <dbReference type="ChEBI" id="CHEBI:59353"/>
        <dbReference type="EC" id="5.99.1.4"/>
    </reaction>
</comment>
<name>A0ABU8BB40_9BRAD</name>
<comment type="caution">
    <text evidence="3">The sequence shown here is derived from an EMBL/GenBank/DDBJ whole genome shotgun (WGS) entry which is preliminary data.</text>
</comment>
<accession>A0ABU8BB40</accession>
<reference evidence="3 4" key="1">
    <citation type="submission" date="2024-02" db="EMBL/GenBank/DDBJ databases">
        <title>Adaptive strategies in a cosmopolitan and abundant soil bacterium.</title>
        <authorList>
            <person name="Carini P."/>
        </authorList>
    </citation>
    <scope>NUCLEOTIDE SEQUENCE [LARGE SCALE GENOMIC DNA]</scope>
    <source>
        <strain evidence="3 4">AZCC 1608</strain>
    </source>
</reference>
<dbReference type="Gene3D" id="3.40.30.10">
    <property type="entry name" value="Glutaredoxin"/>
    <property type="match status" value="1"/>
</dbReference>
<dbReference type="EC" id="5.99.1.4" evidence="1"/>
<dbReference type="InterPro" id="IPR036249">
    <property type="entry name" value="Thioredoxin-like_sf"/>
</dbReference>
<dbReference type="GO" id="GO:0016853">
    <property type="term" value="F:isomerase activity"/>
    <property type="evidence" value="ECO:0007669"/>
    <property type="project" value="UniProtKB-KW"/>
</dbReference>
<protein>
    <recommendedName>
        <fullName evidence="1">2-hydroxychromene-2-carboxylate isomerase</fullName>
        <ecNumber evidence="1">5.99.1.4</ecNumber>
    </recommendedName>
</protein>